<proteinExistence type="inferred from homology"/>
<evidence type="ECO:0000256" key="8">
    <source>
        <dbReference type="ARBA" id="ARBA00023136"/>
    </source>
</evidence>
<dbReference type="HAMAP" id="MF_01117">
    <property type="entry name" value="CDP_archaeol_synth"/>
    <property type="match status" value="1"/>
</dbReference>
<name>A0A2V2NCB5_9EURY</name>
<comment type="cofactor">
    <cofactor evidence="11">
        <name>Mg(2+)</name>
        <dbReference type="ChEBI" id="CHEBI:18420"/>
    </cofactor>
</comment>
<dbReference type="EMBL" id="QGMZ01000011">
    <property type="protein sequence ID" value="PWR75246.1"/>
    <property type="molecule type" value="Genomic_DNA"/>
</dbReference>
<keyword evidence="1 11" id="KW-1003">Cell membrane</keyword>
<comment type="catalytic activity">
    <reaction evidence="11">
        <text>2,3-bis-O-(geranylgeranyl)-sn-glycerol 1-phosphate + CTP + H(+) = CDP-2,3-bis-O-(geranylgeranyl)-sn-glycerol + diphosphate</text>
        <dbReference type="Rhea" id="RHEA:25690"/>
        <dbReference type="ChEBI" id="CHEBI:15378"/>
        <dbReference type="ChEBI" id="CHEBI:33019"/>
        <dbReference type="ChEBI" id="CHEBI:37563"/>
        <dbReference type="ChEBI" id="CHEBI:58837"/>
        <dbReference type="ChEBI" id="CHEBI:58838"/>
        <dbReference type="EC" id="2.7.7.67"/>
    </reaction>
</comment>
<dbReference type="GO" id="GO:0005886">
    <property type="term" value="C:plasma membrane"/>
    <property type="evidence" value="ECO:0007669"/>
    <property type="project" value="UniProtKB-SubCell"/>
</dbReference>
<keyword evidence="2 11" id="KW-0444">Lipid biosynthesis</keyword>
<dbReference type="AlphaFoldDB" id="A0A2V2NCB5"/>
<keyword evidence="4 11" id="KW-0812">Transmembrane</keyword>
<dbReference type="PANTHER" id="PTHR39650:SF1">
    <property type="entry name" value="CDP-ARCHAEOL SYNTHASE"/>
    <property type="match status" value="1"/>
</dbReference>
<feature type="transmembrane region" description="Helical" evidence="11">
    <location>
        <begin position="68"/>
        <end position="88"/>
    </location>
</feature>
<evidence type="ECO:0000256" key="7">
    <source>
        <dbReference type="ARBA" id="ARBA00023098"/>
    </source>
</evidence>
<evidence type="ECO:0000256" key="2">
    <source>
        <dbReference type="ARBA" id="ARBA00022516"/>
    </source>
</evidence>
<dbReference type="InterPro" id="IPR002726">
    <property type="entry name" value="CarS_archaea"/>
</dbReference>
<feature type="transmembrane region" description="Helical" evidence="11">
    <location>
        <begin position="94"/>
        <end position="114"/>
    </location>
</feature>
<evidence type="ECO:0000313" key="13">
    <source>
        <dbReference type="Proteomes" id="UP000245934"/>
    </source>
</evidence>
<evidence type="ECO:0000256" key="3">
    <source>
        <dbReference type="ARBA" id="ARBA00022679"/>
    </source>
</evidence>
<sequence length="195" mass="21658">MQKPNLIGMVNFVSFVIEGAVLIGSAIWLMLPAYLPNNIAAIGGGGTPIDFGKKWTDNKRIFGDGKTIRGFILGVFAGILIGFCQIFAENSGMVPWFFPHSIIAVITLAFGSLLGDMIKSFFKRRKGIERGGEWFLIDQYDFVIGALLLTLLCDPEWMINTMNFSLLITILVITPLLHRTVNIIGYKMGLKKVPW</sequence>
<protein>
    <recommendedName>
        <fullName evidence="11">CDP-archaeol synthase</fullName>
        <ecNumber evidence="11">2.7.7.67</ecNumber>
    </recommendedName>
    <alternativeName>
        <fullName evidence="11">CDP-2,3-bis-(O-geranylgeranyl)-sn-glycerol synthase</fullName>
    </alternativeName>
</protein>
<feature type="transmembrane region" description="Helical" evidence="11">
    <location>
        <begin position="6"/>
        <end position="31"/>
    </location>
</feature>
<dbReference type="NCBIfam" id="NF003114">
    <property type="entry name" value="PRK04032.1"/>
    <property type="match status" value="1"/>
</dbReference>
<dbReference type="Proteomes" id="UP000245934">
    <property type="component" value="Unassembled WGS sequence"/>
</dbReference>
<comment type="subcellular location">
    <subcellularLocation>
        <location evidence="11">Cell membrane</location>
        <topology evidence="11">Multi-pass membrane protein</topology>
    </subcellularLocation>
</comment>
<dbReference type="InterPro" id="IPR032690">
    <property type="entry name" value="CarS"/>
</dbReference>
<evidence type="ECO:0000256" key="11">
    <source>
        <dbReference type="HAMAP-Rule" id="MF_01117"/>
    </source>
</evidence>
<dbReference type="EC" id="2.7.7.67" evidence="11"/>
<feature type="transmembrane region" description="Helical" evidence="11">
    <location>
        <begin position="158"/>
        <end position="178"/>
    </location>
</feature>
<keyword evidence="8 11" id="KW-0472">Membrane</keyword>
<evidence type="ECO:0000256" key="9">
    <source>
        <dbReference type="ARBA" id="ARBA00023209"/>
    </source>
</evidence>
<comment type="caution">
    <text evidence="12">The sequence shown here is derived from an EMBL/GenBank/DDBJ whole genome shotgun (WGS) entry which is preliminary data.</text>
</comment>
<accession>A0A2V2NCB5</accession>
<reference evidence="12 13" key="1">
    <citation type="submission" date="2018-05" db="EMBL/GenBank/DDBJ databases">
        <title>Draft genome of Methanospirillum stamsii Pt1.</title>
        <authorList>
            <person name="Dueholm M.S."/>
            <person name="Nielsen P.H."/>
            <person name="Bakmann L.F."/>
            <person name="Otzen D.E."/>
        </authorList>
    </citation>
    <scope>NUCLEOTIDE SEQUENCE [LARGE SCALE GENOMIC DNA]</scope>
    <source>
        <strain evidence="12 13">Pt1</strain>
    </source>
</reference>
<dbReference type="GO" id="GO:0043338">
    <property type="term" value="F:CDP-2,3-bis-(O-geranylgeranyl)-sn-glycerol synthase activity"/>
    <property type="evidence" value="ECO:0007669"/>
    <property type="project" value="UniProtKB-EC"/>
</dbReference>
<keyword evidence="5 11" id="KW-0460">Magnesium</keyword>
<keyword evidence="10 11" id="KW-1208">Phospholipid metabolism</keyword>
<dbReference type="Pfam" id="PF01864">
    <property type="entry name" value="CarS-like"/>
    <property type="match status" value="1"/>
</dbReference>
<comment type="pathway">
    <text evidence="11">Membrane lipid metabolism; glycerophospholipid metabolism.</text>
</comment>
<keyword evidence="7 11" id="KW-0443">Lipid metabolism</keyword>
<keyword evidence="13" id="KW-1185">Reference proteome</keyword>
<comment type="similarity">
    <text evidence="11">Belongs to the CDP-archaeol synthase family.</text>
</comment>
<gene>
    <name evidence="11" type="primary">carS</name>
    <name evidence="12" type="ORF">DLD82_05510</name>
</gene>
<evidence type="ECO:0000256" key="1">
    <source>
        <dbReference type="ARBA" id="ARBA00022475"/>
    </source>
</evidence>
<evidence type="ECO:0000256" key="10">
    <source>
        <dbReference type="ARBA" id="ARBA00023264"/>
    </source>
</evidence>
<evidence type="ECO:0000256" key="4">
    <source>
        <dbReference type="ARBA" id="ARBA00022692"/>
    </source>
</evidence>
<keyword evidence="9 11" id="KW-0594">Phospholipid biosynthesis</keyword>
<dbReference type="OrthoDB" id="45383at2157"/>
<dbReference type="GO" id="GO:0046474">
    <property type="term" value="P:glycerophospholipid biosynthetic process"/>
    <property type="evidence" value="ECO:0007669"/>
    <property type="project" value="UniProtKB-UniRule"/>
</dbReference>
<dbReference type="UniPathway" id="UPA00940"/>
<keyword evidence="3 11" id="KW-0808">Transferase</keyword>
<comment type="function">
    <text evidence="11">Catalyzes the formation of CDP-2,3-bis-(O-geranylgeranyl)-sn-glycerol (CDP-archaeol) from 2,3-bis-(O-geranylgeranyl)-sn-glycerol 1-phosphate (DGGGP) and CTP. This reaction is the third ether-bond-formation step in the biosynthesis of archaeal membrane lipids.</text>
</comment>
<keyword evidence="6 11" id="KW-1133">Transmembrane helix</keyword>
<evidence type="ECO:0000256" key="6">
    <source>
        <dbReference type="ARBA" id="ARBA00022989"/>
    </source>
</evidence>
<dbReference type="PANTHER" id="PTHR39650">
    <property type="entry name" value="CDP-ARCHAEOL SYNTHASE"/>
    <property type="match status" value="1"/>
</dbReference>
<organism evidence="12 13">
    <name type="scientific">Methanospirillum stamsii</name>
    <dbReference type="NCBI Taxonomy" id="1277351"/>
    <lineage>
        <taxon>Archaea</taxon>
        <taxon>Methanobacteriati</taxon>
        <taxon>Methanobacteriota</taxon>
        <taxon>Stenosarchaea group</taxon>
        <taxon>Methanomicrobia</taxon>
        <taxon>Methanomicrobiales</taxon>
        <taxon>Methanospirillaceae</taxon>
        <taxon>Methanospirillum</taxon>
    </lineage>
</organism>
<evidence type="ECO:0000313" key="12">
    <source>
        <dbReference type="EMBL" id="PWR75246.1"/>
    </source>
</evidence>
<evidence type="ECO:0000256" key="5">
    <source>
        <dbReference type="ARBA" id="ARBA00022842"/>
    </source>
</evidence>